<dbReference type="Proteomes" id="UP001214576">
    <property type="component" value="Unassembled WGS sequence"/>
</dbReference>
<accession>A0AAD4Y9B7</accession>
<gene>
    <name evidence="2" type="ORF">MG293_011229</name>
</gene>
<evidence type="ECO:0000313" key="3">
    <source>
        <dbReference type="Proteomes" id="UP001214576"/>
    </source>
</evidence>
<dbReference type="EMBL" id="JAKZEL010000012">
    <property type="protein sequence ID" value="KAI4538962.1"/>
    <property type="molecule type" value="Genomic_DNA"/>
</dbReference>
<protein>
    <submittedName>
        <fullName evidence="2">Uncharacterized protein</fullName>
    </submittedName>
</protein>
<sequence>MNEKPPLCSPVLFKGNWKAAEGETLSGQTREKSLCDACIIRNDEIIQSVVNPPTPPPKKKVALPGLQKGLSSTLVRCRPSDEHVSITGGEKEIKPELFHVLGSSAVSMGAAKETGLTPCHILCDPSCQESDVLDQLNSTQSASAKQYSQERLKPHSMNGTE</sequence>
<keyword evidence="3" id="KW-1185">Reference proteome</keyword>
<feature type="non-terminal residue" evidence="2">
    <location>
        <position position="161"/>
    </location>
</feature>
<proteinExistence type="predicted"/>
<reference evidence="2" key="1">
    <citation type="submission" date="2022-03" db="EMBL/GenBank/DDBJ databases">
        <title>Genomic analyses of argali, domestic sheep and their hybrids provide insights into chromosomal evolution, heterosis and genetic basis of agronomic traits.</title>
        <authorList>
            <person name="Li M."/>
        </authorList>
    </citation>
    <scope>NUCLEOTIDE SEQUENCE</scope>
    <source>
        <strain evidence="2">CAU-MHL-2022a</strain>
        <tissue evidence="2">Skin</tissue>
    </source>
</reference>
<feature type="compositionally biased region" description="Polar residues" evidence="1">
    <location>
        <begin position="135"/>
        <end position="147"/>
    </location>
</feature>
<evidence type="ECO:0000313" key="2">
    <source>
        <dbReference type="EMBL" id="KAI4538962.1"/>
    </source>
</evidence>
<dbReference type="AlphaFoldDB" id="A0AAD4Y9B7"/>
<name>A0AAD4Y9B7_OVIAM</name>
<feature type="region of interest" description="Disordered" evidence="1">
    <location>
        <begin position="134"/>
        <end position="161"/>
    </location>
</feature>
<organism evidence="2 3">
    <name type="scientific">Ovis ammon polii</name>
    <dbReference type="NCBI Taxonomy" id="230172"/>
    <lineage>
        <taxon>Eukaryota</taxon>
        <taxon>Metazoa</taxon>
        <taxon>Chordata</taxon>
        <taxon>Craniata</taxon>
        <taxon>Vertebrata</taxon>
        <taxon>Euteleostomi</taxon>
        <taxon>Mammalia</taxon>
        <taxon>Eutheria</taxon>
        <taxon>Laurasiatheria</taxon>
        <taxon>Artiodactyla</taxon>
        <taxon>Ruminantia</taxon>
        <taxon>Pecora</taxon>
        <taxon>Bovidae</taxon>
        <taxon>Caprinae</taxon>
        <taxon>Ovis</taxon>
    </lineage>
</organism>
<comment type="caution">
    <text evidence="2">The sequence shown here is derived from an EMBL/GenBank/DDBJ whole genome shotgun (WGS) entry which is preliminary data.</text>
</comment>
<evidence type="ECO:0000256" key="1">
    <source>
        <dbReference type="SAM" id="MobiDB-lite"/>
    </source>
</evidence>